<name>A0A132A9M8_SARSC</name>
<evidence type="ECO:0000313" key="1">
    <source>
        <dbReference type="EMBL" id="KPM07140.1"/>
    </source>
</evidence>
<proteinExistence type="predicted"/>
<dbReference type="EMBL" id="JXLN01011344">
    <property type="protein sequence ID" value="KPM07140.1"/>
    <property type="molecule type" value="Genomic_DNA"/>
</dbReference>
<dbReference type="VEuPathDB" id="VectorBase:SSCA005919"/>
<dbReference type="AlphaFoldDB" id="A0A132A9M8"/>
<gene>
    <name evidence="1" type="ORF">QR98_0056250</name>
</gene>
<reference evidence="1 2" key="1">
    <citation type="journal article" date="2015" name="Parasit. Vectors">
        <title>Draft genome of the scabies mite.</title>
        <authorList>
            <person name="Rider S.D.Jr."/>
            <person name="Morgan M.S."/>
            <person name="Arlian L.G."/>
        </authorList>
    </citation>
    <scope>NUCLEOTIDE SEQUENCE [LARGE SCALE GENOMIC DNA]</scope>
    <source>
        <strain evidence="1">Arlian Lab</strain>
    </source>
</reference>
<protein>
    <submittedName>
        <fullName evidence="1">Uncharacterized protein</fullName>
    </submittedName>
</protein>
<comment type="caution">
    <text evidence="1">The sequence shown here is derived from an EMBL/GenBank/DDBJ whole genome shotgun (WGS) entry which is preliminary data.</text>
</comment>
<accession>A0A132A9M8</accession>
<organism evidence="1 2">
    <name type="scientific">Sarcoptes scabiei</name>
    <name type="common">Itch mite</name>
    <name type="synonym">Acarus scabiei</name>
    <dbReference type="NCBI Taxonomy" id="52283"/>
    <lineage>
        <taxon>Eukaryota</taxon>
        <taxon>Metazoa</taxon>
        <taxon>Ecdysozoa</taxon>
        <taxon>Arthropoda</taxon>
        <taxon>Chelicerata</taxon>
        <taxon>Arachnida</taxon>
        <taxon>Acari</taxon>
        <taxon>Acariformes</taxon>
        <taxon>Sarcoptiformes</taxon>
        <taxon>Astigmata</taxon>
        <taxon>Psoroptidia</taxon>
        <taxon>Sarcoptoidea</taxon>
        <taxon>Sarcoptidae</taxon>
        <taxon>Sarcoptinae</taxon>
        <taxon>Sarcoptes</taxon>
    </lineage>
</organism>
<sequence length="59" mass="6868">MKFDIDLILFFLLSFYVSNADRIGALAIKSMHQRVELPFVSEEETQIFDENTSTEKILI</sequence>
<dbReference type="OrthoDB" id="10529727at2759"/>
<dbReference type="Proteomes" id="UP000616769">
    <property type="component" value="Unassembled WGS sequence"/>
</dbReference>
<evidence type="ECO:0000313" key="2">
    <source>
        <dbReference type="Proteomes" id="UP000616769"/>
    </source>
</evidence>